<dbReference type="Pfam" id="PF25397">
    <property type="entry name" value="DUF7887"/>
    <property type="match status" value="1"/>
</dbReference>
<feature type="domain" description="DUF7887" evidence="1">
    <location>
        <begin position="77"/>
        <end position="131"/>
    </location>
</feature>
<dbReference type="EMBL" id="HBFB01019138">
    <property type="protein sequence ID" value="CAD8682549.1"/>
    <property type="molecule type" value="Transcribed_RNA"/>
</dbReference>
<dbReference type="PANTHER" id="PTHR38389:SF1">
    <property type="entry name" value="DNA-DIRECTED RNA POLYMERASE SUBUNIT BETA"/>
    <property type="match status" value="1"/>
</dbReference>
<dbReference type="InterPro" id="IPR057209">
    <property type="entry name" value="DUF7887"/>
</dbReference>
<name>A0A7S0RNT7_9CHLO</name>
<evidence type="ECO:0000313" key="2">
    <source>
        <dbReference type="EMBL" id="CAD8682549.1"/>
    </source>
</evidence>
<accession>A0A7S0RNT7</accession>
<evidence type="ECO:0000259" key="1">
    <source>
        <dbReference type="Pfam" id="PF25397"/>
    </source>
</evidence>
<dbReference type="AlphaFoldDB" id="A0A7S0RNT7"/>
<reference evidence="2" key="1">
    <citation type="submission" date="2021-01" db="EMBL/GenBank/DDBJ databases">
        <authorList>
            <person name="Corre E."/>
            <person name="Pelletier E."/>
            <person name="Niang G."/>
            <person name="Scheremetjew M."/>
            <person name="Finn R."/>
            <person name="Kale V."/>
            <person name="Holt S."/>
            <person name="Cochrane G."/>
            <person name="Meng A."/>
            <person name="Brown T."/>
            <person name="Cohen L."/>
        </authorList>
    </citation>
    <scope>NUCLEOTIDE SEQUENCE</scope>
    <source>
        <strain evidence="2">SAG 11-49</strain>
    </source>
</reference>
<dbReference type="PANTHER" id="PTHR38389">
    <property type="entry name" value="DNA-DIRECTED RNA POLYMERASE SUBUNIT BETA"/>
    <property type="match status" value="1"/>
</dbReference>
<organism evidence="2">
    <name type="scientific">Chlamydomonas leiostraca</name>
    <dbReference type="NCBI Taxonomy" id="1034604"/>
    <lineage>
        <taxon>Eukaryota</taxon>
        <taxon>Viridiplantae</taxon>
        <taxon>Chlorophyta</taxon>
        <taxon>core chlorophytes</taxon>
        <taxon>Chlorophyceae</taxon>
        <taxon>CS clade</taxon>
        <taxon>Chlamydomonadales</taxon>
        <taxon>Chlamydomonadaceae</taxon>
        <taxon>Chlamydomonas</taxon>
    </lineage>
</organism>
<gene>
    <name evidence="2" type="ORF">CLEI1391_LOCUS10746</name>
</gene>
<protein>
    <recommendedName>
        <fullName evidence="1">DUF7887 domain-containing protein</fullName>
    </recommendedName>
</protein>
<sequence length="165" mass="17834">MMLSSRPLQQCGKCSQHRSGLLMPRPSLSRPLRPHAAIKRNVAPSSAKRAKAKRTVVVEEAPTIVLPVLNIPLPENLYVAAEIVVLAAQLALVDAAFSGDWSRIGVITQDTELLLQKVVAFIVIAHTVVALLTAQLASKKGLPVAESGVKGFLFGTMELYKVYQK</sequence>
<proteinExistence type="predicted"/>